<keyword evidence="4" id="KW-0645">Protease</keyword>
<dbReference type="GO" id="GO:0004252">
    <property type="term" value="F:serine-type endopeptidase activity"/>
    <property type="evidence" value="ECO:0007669"/>
    <property type="project" value="UniProtKB-EC"/>
</dbReference>
<keyword evidence="12" id="KW-0472">Membrane</keyword>
<dbReference type="PANTHER" id="PTHR24276:SF91">
    <property type="entry name" value="AT26814P-RELATED"/>
    <property type="match status" value="1"/>
</dbReference>
<dbReference type="PhylomeDB" id="B3MF96"/>
<evidence type="ECO:0000259" key="13">
    <source>
        <dbReference type="PROSITE" id="PS50240"/>
    </source>
</evidence>
<dbReference type="AlphaFoldDB" id="B3MF96"/>
<keyword evidence="12" id="KW-1133">Transmembrane helix</keyword>
<sequence>MLSRAPSIKIIDIAIGRRPARCKFANHNQSDTNHPPVEINVIRTRMYSPVALLLLLAIGSCFILSQAVQPEGRIINGTSVDIARHPYIVSLRYRRDAESSYKHECAGVIYSEKVLLTCAQCLYNLEEGTKILAVAGANTRNGTDGIVYPVSSWAYHSSFDTFTVDYDIGVLLLDTPLNLTHFGISSIAVRPQRPAVGRLATVAGWGYREEWGPSSYKLEQAQVPVVSSEQCNELYGAGEINERMICAGYVTQGGTDACQGDTGGPLVIDGQLVGLVSWGRGCARPNYPTVYSYVASLVDWIEETINATTAVAK</sequence>
<keyword evidence="7" id="KW-0720">Serine protease</keyword>
<evidence type="ECO:0000256" key="3">
    <source>
        <dbReference type="ARBA" id="ARBA00022525"/>
    </source>
</evidence>
<dbReference type="SMART" id="SM00020">
    <property type="entry name" value="Tryp_SPc"/>
    <property type="match status" value="1"/>
</dbReference>
<evidence type="ECO:0000256" key="10">
    <source>
        <dbReference type="ARBA" id="ARBA00036320"/>
    </source>
</evidence>
<dbReference type="SUPFAM" id="SSF50494">
    <property type="entry name" value="Trypsin-like serine proteases"/>
    <property type="match status" value="1"/>
</dbReference>
<dbReference type="Proteomes" id="UP000007801">
    <property type="component" value="Unassembled WGS sequence"/>
</dbReference>
<dbReference type="PANTHER" id="PTHR24276">
    <property type="entry name" value="POLYSERASE-RELATED"/>
    <property type="match status" value="1"/>
</dbReference>
<dbReference type="OMA" id="NWTHHPN"/>
<dbReference type="HOGENOM" id="CLU_006842_7_1_1"/>
<dbReference type="Gene3D" id="2.40.10.10">
    <property type="entry name" value="Trypsin-like serine proteases"/>
    <property type="match status" value="1"/>
</dbReference>
<keyword evidence="12" id="KW-0812">Transmembrane</keyword>
<dbReference type="InterPro" id="IPR043504">
    <property type="entry name" value="Peptidase_S1_PA_chymotrypsin"/>
</dbReference>
<dbReference type="EMBL" id="CH902619">
    <property type="protein sequence ID" value="EDV35570.1"/>
    <property type="molecule type" value="Genomic_DNA"/>
</dbReference>
<gene>
    <name evidence="14" type="primary">Dana\GF12407</name>
    <name evidence="14" type="synonym">dana_GLEANR_12411</name>
    <name evidence="14" type="ORF">GF12407</name>
</gene>
<dbReference type="PRINTS" id="PR00722">
    <property type="entry name" value="CHYMOTRYPSIN"/>
</dbReference>
<keyword evidence="5" id="KW-0732">Signal</keyword>
<keyword evidence="8" id="KW-0865">Zymogen</keyword>
<evidence type="ECO:0000256" key="12">
    <source>
        <dbReference type="SAM" id="Phobius"/>
    </source>
</evidence>
<dbReference type="InterPro" id="IPR050430">
    <property type="entry name" value="Peptidase_S1"/>
</dbReference>
<dbReference type="PROSITE" id="PS50240">
    <property type="entry name" value="TRYPSIN_DOM"/>
    <property type="match status" value="1"/>
</dbReference>
<organism evidence="14 15">
    <name type="scientific">Drosophila ananassae</name>
    <name type="common">Fruit fly</name>
    <dbReference type="NCBI Taxonomy" id="7217"/>
    <lineage>
        <taxon>Eukaryota</taxon>
        <taxon>Metazoa</taxon>
        <taxon>Ecdysozoa</taxon>
        <taxon>Arthropoda</taxon>
        <taxon>Hexapoda</taxon>
        <taxon>Insecta</taxon>
        <taxon>Pterygota</taxon>
        <taxon>Neoptera</taxon>
        <taxon>Endopterygota</taxon>
        <taxon>Diptera</taxon>
        <taxon>Brachycera</taxon>
        <taxon>Muscomorpha</taxon>
        <taxon>Ephydroidea</taxon>
        <taxon>Drosophilidae</taxon>
        <taxon>Drosophila</taxon>
        <taxon>Sophophora</taxon>
    </lineage>
</organism>
<comment type="similarity">
    <text evidence="2">Belongs to the peptidase S1 family.</text>
</comment>
<evidence type="ECO:0000256" key="7">
    <source>
        <dbReference type="ARBA" id="ARBA00022825"/>
    </source>
</evidence>
<evidence type="ECO:0000256" key="5">
    <source>
        <dbReference type="ARBA" id="ARBA00022729"/>
    </source>
</evidence>
<dbReference type="SMR" id="B3MF96"/>
<dbReference type="Pfam" id="PF00089">
    <property type="entry name" value="Trypsin"/>
    <property type="match status" value="1"/>
</dbReference>
<evidence type="ECO:0000256" key="11">
    <source>
        <dbReference type="ARBA" id="ARBA00038868"/>
    </source>
</evidence>
<dbReference type="InterPro" id="IPR001314">
    <property type="entry name" value="Peptidase_S1A"/>
</dbReference>
<evidence type="ECO:0000313" key="15">
    <source>
        <dbReference type="Proteomes" id="UP000007801"/>
    </source>
</evidence>
<dbReference type="FunFam" id="2.40.10.10:FF:000047">
    <property type="entry name" value="Trypsin eta"/>
    <property type="match status" value="1"/>
</dbReference>
<name>B3MF96_DROAN</name>
<evidence type="ECO:0000256" key="4">
    <source>
        <dbReference type="ARBA" id="ARBA00022670"/>
    </source>
</evidence>
<evidence type="ECO:0000256" key="8">
    <source>
        <dbReference type="ARBA" id="ARBA00023145"/>
    </source>
</evidence>
<dbReference type="STRING" id="7217.B3MF96"/>
<dbReference type="InterPro" id="IPR001254">
    <property type="entry name" value="Trypsin_dom"/>
</dbReference>
<evidence type="ECO:0000256" key="1">
    <source>
        <dbReference type="ARBA" id="ARBA00004239"/>
    </source>
</evidence>
<evidence type="ECO:0000256" key="6">
    <source>
        <dbReference type="ARBA" id="ARBA00022801"/>
    </source>
</evidence>
<dbReference type="GO" id="GO:0016485">
    <property type="term" value="P:protein processing"/>
    <property type="evidence" value="ECO:0007669"/>
    <property type="project" value="UniProtKB-ARBA"/>
</dbReference>
<dbReference type="EC" id="3.4.21.4" evidence="11"/>
<dbReference type="FunCoup" id="B3MF96">
    <property type="interactions" value="59"/>
</dbReference>
<dbReference type="InParanoid" id="B3MF96"/>
<keyword evidence="6 14" id="KW-0378">Hydrolase</keyword>
<proteinExistence type="inferred from homology"/>
<dbReference type="eggNOG" id="KOG3627">
    <property type="taxonomic scope" value="Eukaryota"/>
</dbReference>
<comment type="catalytic activity">
    <reaction evidence="10">
        <text>Preferential cleavage: Arg-|-Xaa, Lys-|-Xaa.</text>
        <dbReference type="EC" id="3.4.21.4"/>
    </reaction>
</comment>
<dbReference type="GO" id="GO:0005576">
    <property type="term" value="C:extracellular region"/>
    <property type="evidence" value="ECO:0007669"/>
    <property type="project" value="UniProtKB-SubCell"/>
</dbReference>
<dbReference type="OrthoDB" id="10059102at2759"/>
<dbReference type="CDD" id="cd00190">
    <property type="entry name" value="Tryp_SPc"/>
    <property type="match status" value="1"/>
</dbReference>
<accession>B3MF96</accession>
<protein>
    <recommendedName>
        <fullName evidence="11">trypsin</fullName>
        <ecNumber evidence="11">3.4.21.4</ecNumber>
    </recommendedName>
</protein>
<keyword evidence="9" id="KW-1015">Disulfide bond</keyword>
<feature type="domain" description="Peptidase S1" evidence="13">
    <location>
        <begin position="74"/>
        <end position="306"/>
    </location>
</feature>
<keyword evidence="15" id="KW-1185">Reference proteome</keyword>
<dbReference type="InterPro" id="IPR009003">
    <property type="entry name" value="Peptidase_S1_PA"/>
</dbReference>
<reference evidence="14 15" key="1">
    <citation type="journal article" date="2007" name="Nature">
        <title>Evolution of genes and genomes on the Drosophila phylogeny.</title>
        <authorList>
            <consortium name="Drosophila 12 Genomes Consortium"/>
            <person name="Clark A.G."/>
            <person name="Eisen M.B."/>
            <person name="Smith D.R."/>
            <person name="Bergman C.M."/>
            <person name="Oliver B."/>
            <person name="Markow T.A."/>
            <person name="Kaufman T.C."/>
            <person name="Kellis M."/>
            <person name="Gelbart W."/>
            <person name="Iyer V.N."/>
            <person name="Pollard D.A."/>
            <person name="Sackton T.B."/>
            <person name="Larracuente A.M."/>
            <person name="Singh N.D."/>
            <person name="Abad J.P."/>
            <person name="Abt D.N."/>
            <person name="Adryan B."/>
            <person name="Aguade M."/>
            <person name="Akashi H."/>
            <person name="Anderson W.W."/>
            <person name="Aquadro C.F."/>
            <person name="Ardell D.H."/>
            <person name="Arguello R."/>
            <person name="Artieri C.G."/>
            <person name="Barbash D.A."/>
            <person name="Barker D."/>
            <person name="Barsanti P."/>
            <person name="Batterham P."/>
            <person name="Batzoglou S."/>
            <person name="Begun D."/>
            <person name="Bhutkar A."/>
            <person name="Blanco E."/>
            <person name="Bosak S.A."/>
            <person name="Bradley R.K."/>
            <person name="Brand A.D."/>
            <person name="Brent M.R."/>
            <person name="Brooks A.N."/>
            <person name="Brown R.H."/>
            <person name="Butlin R.K."/>
            <person name="Caggese C."/>
            <person name="Calvi B.R."/>
            <person name="Bernardo de Carvalho A."/>
            <person name="Caspi A."/>
            <person name="Castrezana S."/>
            <person name="Celniker S.E."/>
            <person name="Chang J.L."/>
            <person name="Chapple C."/>
            <person name="Chatterji S."/>
            <person name="Chinwalla A."/>
            <person name="Civetta A."/>
            <person name="Clifton S.W."/>
            <person name="Comeron J.M."/>
            <person name="Costello J.C."/>
            <person name="Coyne J.A."/>
            <person name="Daub J."/>
            <person name="David R.G."/>
            <person name="Delcher A.L."/>
            <person name="Delehaunty K."/>
            <person name="Do C.B."/>
            <person name="Ebling H."/>
            <person name="Edwards K."/>
            <person name="Eickbush T."/>
            <person name="Evans J.D."/>
            <person name="Filipski A."/>
            <person name="Findeiss S."/>
            <person name="Freyhult E."/>
            <person name="Fulton L."/>
            <person name="Fulton R."/>
            <person name="Garcia A.C."/>
            <person name="Gardiner A."/>
            <person name="Garfield D.A."/>
            <person name="Garvin B.E."/>
            <person name="Gibson G."/>
            <person name="Gilbert D."/>
            <person name="Gnerre S."/>
            <person name="Godfrey J."/>
            <person name="Good R."/>
            <person name="Gotea V."/>
            <person name="Gravely B."/>
            <person name="Greenberg A.J."/>
            <person name="Griffiths-Jones S."/>
            <person name="Gross S."/>
            <person name="Guigo R."/>
            <person name="Gustafson E.A."/>
            <person name="Haerty W."/>
            <person name="Hahn M.W."/>
            <person name="Halligan D.L."/>
            <person name="Halpern A.L."/>
            <person name="Halter G.M."/>
            <person name="Han M.V."/>
            <person name="Heger A."/>
            <person name="Hillier L."/>
            <person name="Hinrichs A.S."/>
            <person name="Holmes I."/>
            <person name="Hoskins R.A."/>
            <person name="Hubisz M.J."/>
            <person name="Hultmark D."/>
            <person name="Huntley M.A."/>
            <person name="Jaffe D.B."/>
            <person name="Jagadeeshan S."/>
            <person name="Jeck W.R."/>
            <person name="Johnson J."/>
            <person name="Jones C.D."/>
            <person name="Jordan W.C."/>
            <person name="Karpen G.H."/>
            <person name="Kataoka E."/>
            <person name="Keightley P.D."/>
            <person name="Kheradpour P."/>
            <person name="Kirkness E.F."/>
            <person name="Koerich L.B."/>
            <person name="Kristiansen K."/>
            <person name="Kudrna D."/>
            <person name="Kulathinal R.J."/>
            <person name="Kumar S."/>
            <person name="Kwok R."/>
            <person name="Lander E."/>
            <person name="Langley C.H."/>
            <person name="Lapoint R."/>
            <person name="Lazzaro B.P."/>
            <person name="Lee S.J."/>
            <person name="Levesque L."/>
            <person name="Li R."/>
            <person name="Lin C.F."/>
            <person name="Lin M.F."/>
            <person name="Lindblad-Toh K."/>
            <person name="Llopart A."/>
            <person name="Long M."/>
            <person name="Low L."/>
            <person name="Lozovsky E."/>
            <person name="Lu J."/>
            <person name="Luo M."/>
            <person name="Machado C.A."/>
            <person name="Makalowski W."/>
            <person name="Marzo M."/>
            <person name="Matsuda M."/>
            <person name="Matzkin L."/>
            <person name="McAllister B."/>
            <person name="McBride C.S."/>
            <person name="McKernan B."/>
            <person name="McKernan K."/>
            <person name="Mendez-Lago M."/>
            <person name="Minx P."/>
            <person name="Mollenhauer M.U."/>
            <person name="Montooth K."/>
            <person name="Mount S.M."/>
            <person name="Mu X."/>
            <person name="Myers E."/>
            <person name="Negre B."/>
            <person name="Newfeld S."/>
            <person name="Nielsen R."/>
            <person name="Noor M.A."/>
            <person name="O'Grady P."/>
            <person name="Pachter L."/>
            <person name="Papaceit M."/>
            <person name="Parisi M.J."/>
            <person name="Parisi M."/>
            <person name="Parts L."/>
            <person name="Pedersen J.S."/>
            <person name="Pesole G."/>
            <person name="Phillippy A.M."/>
            <person name="Ponting C.P."/>
            <person name="Pop M."/>
            <person name="Porcelli D."/>
            <person name="Powell J.R."/>
            <person name="Prohaska S."/>
            <person name="Pruitt K."/>
            <person name="Puig M."/>
            <person name="Quesneville H."/>
            <person name="Ram K.R."/>
            <person name="Rand D."/>
            <person name="Rasmussen M.D."/>
            <person name="Reed L.K."/>
            <person name="Reenan R."/>
            <person name="Reily A."/>
            <person name="Remington K.A."/>
            <person name="Rieger T.T."/>
            <person name="Ritchie M.G."/>
            <person name="Robin C."/>
            <person name="Rogers Y.H."/>
            <person name="Rohde C."/>
            <person name="Rozas J."/>
            <person name="Rubenfield M.J."/>
            <person name="Ruiz A."/>
            <person name="Russo S."/>
            <person name="Salzberg S.L."/>
            <person name="Sanchez-Gracia A."/>
            <person name="Saranga D.J."/>
            <person name="Sato H."/>
            <person name="Schaeffer S.W."/>
            <person name="Schatz M.C."/>
            <person name="Schlenke T."/>
            <person name="Schwartz R."/>
            <person name="Segarra C."/>
            <person name="Singh R.S."/>
            <person name="Sirot L."/>
            <person name="Sirota M."/>
            <person name="Sisneros N.B."/>
            <person name="Smith C.D."/>
            <person name="Smith T.F."/>
            <person name="Spieth J."/>
            <person name="Stage D.E."/>
            <person name="Stark A."/>
            <person name="Stephan W."/>
            <person name="Strausberg R.L."/>
            <person name="Strempel S."/>
            <person name="Sturgill D."/>
            <person name="Sutton G."/>
            <person name="Sutton G.G."/>
            <person name="Tao W."/>
            <person name="Teichmann S."/>
            <person name="Tobari Y.N."/>
            <person name="Tomimura Y."/>
            <person name="Tsolas J.M."/>
            <person name="Valente V.L."/>
            <person name="Venter E."/>
            <person name="Venter J.C."/>
            <person name="Vicario S."/>
            <person name="Vieira F.G."/>
            <person name="Vilella A.J."/>
            <person name="Villasante A."/>
            <person name="Walenz B."/>
            <person name="Wang J."/>
            <person name="Wasserman M."/>
            <person name="Watts T."/>
            <person name="Wilson D."/>
            <person name="Wilson R.K."/>
            <person name="Wing R.A."/>
            <person name="Wolfner M.F."/>
            <person name="Wong A."/>
            <person name="Wong G.K."/>
            <person name="Wu C.I."/>
            <person name="Wu G."/>
            <person name="Yamamoto D."/>
            <person name="Yang H.P."/>
            <person name="Yang S.P."/>
            <person name="Yorke J.A."/>
            <person name="Yoshida K."/>
            <person name="Zdobnov E."/>
            <person name="Zhang P."/>
            <person name="Zhang Y."/>
            <person name="Zimin A.V."/>
            <person name="Baldwin J."/>
            <person name="Abdouelleil A."/>
            <person name="Abdulkadir J."/>
            <person name="Abebe A."/>
            <person name="Abera B."/>
            <person name="Abreu J."/>
            <person name="Acer S.C."/>
            <person name="Aftuck L."/>
            <person name="Alexander A."/>
            <person name="An P."/>
            <person name="Anderson E."/>
            <person name="Anderson S."/>
            <person name="Arachi H."/>
            <person name="Azer M."/>
            <person name="Bachantsang P."/>
            <person name="Barry A."/>
            <person name="Bayul T."/>
            <person name="Berlin A."/>
            <person name="Bessette D."/>
            <person name="Bloom T."/>
            <person name="Blye J."/>
            <person name="Boguslavskiy L."/>
            <person name="Bonnet C."/>
            <person name="Boukhgalter B."/>
            <person name="Bourzgui I."/>
            <person name="Brown A."/>
            <person name="Cahill P."/>
            <person name="Channer S."/>
            <person name="Cheshatsang Y."/>
            <person name="Chuda L."/>
            <person name="Citroen M."/>
            <person name="Collymore A."/>
            <person name="Cooke P."/>
            <person name="Costello M."/>
            <person name="D'Aco K."/>
            <person name="Daza R."/>
            <person name="De Haan G."/>
            <person name="DeGray S."/>
            <person name="DeMaso C."/>
            <person name="Dhargay N."/>
            <person name="Dooley K."/>
            <person name="Dooley E."/>
            <person name="Doricent M."/>
            <person name="Dorje P."/>
            <person name="Dorjee K."/>
            <person name="Dupes A."/>
            <person name="Elong R."/>
            <person name="Falk J."/>
            <person name="Farina A."/>
            <person name="Faro S."/>
            <person name="Ferguson D."/>
            <person name="Fisher S."/>
            <person name="Foley C.D."/>
            <person name="Franke A."/>
            <person name="Friedrich D."/>
            <person name="Gadbois L."/>
            <person name="Gearin G."/>
            <person name="Gearin C.R."/>
            <person name="Giannoukos G."/>
            <person name="Goode T."/>
            <person name="Graham J."/>
            <person name="Grandbois E."/>
            <person name="Grewal S."/>
            <person name="Gyaltsen K."/>
            <person name="Hafez N."/>
            <person name="Hagos B."/>
            <person name="Hall J."/>
            <person name="Henson C."/>
            <person name="Hollinger A."/>
            <person name="Honan T."/>
            <person name="Huard M.D."/>
            <person name="Hughes L."/>
            <person name="Hurhula B."/>
            <person name="Husby M.E."/>
            <person name="Kamat A."/>
            <person name="Kanga B."/>
            <person name="Kashin S."/>
            <person name="Khazanovich D."/>
            <person name="Kisner P."/>
            <person name="Lance K."/>
            <person name="Lara M."/>
            <person name="Lee W."/>
            <person name="Lennon N."/>
            <person name="Letendre F."/>
            <person name="LeVine R."/>
            <person name="Lipovsky A."/>
            <person name="Liu X."/>
            <person name="Liu J."/>
            <person name="Liu S."/>
            <person name="Lokyitsang T."/>
            <person name="Lokyitsang Y."/>
            <person name="Lubonja R."/>
            <person name="Lui A."/>
            <person name="MacDonald P."/>
            <person name="Magnisalis V."/>
            <person name="Maru K."/>
            <person name="Matthews C."/>
            <person name="McCusker W."/>
            <person name="McDonough S."/>
            <person name="Mehta T."/>
            <person name="Meldrim J."/>
            <person name="Meneus L."/>
            <person name="Mihai O."/>
            <person name="Mihalev A."/>
            <person name="Mihova T."/>
            <person name="Mittelman R."/>
            <person name="Mlenga V."/>
            <person name="Montmayeur A."/>
            <person name="Mulrain L."/>
            <person name="Navidi A."/>
            <person name="Naylor J."/>
            <person name="Negash T."/>
            <person name="Nguyen T."/>
            <person name="Nguyen N."/>
            <person name="Nicol R."/>
            <person name="Norbu C."/>
            <person name="Norbu N."/>
            <person name="Novod N."/>
            <person name="O'Neill B."/>
            <person name="Osman S."/>
            <person name="Markiewicz E."/>
            <person name="Oyono O.L."/>
            <person name="Patti C."/>
            <person name="Phunkhang P."/>
            <person name="Pierre F."/>
            <person name="Priest M."/>
            <person name="Raghuraman S."/>
            <person name="Rege F."/>
            <person name="Reyes R."/>
            <person name="Rise C."/>
            <person name="Rogov P."/>
            <person name="Ross K."/>
            <person name="Ryan E."/>
            <person name="Settipalli S."/>
            <person name="Shea T."/>
            <person name="Sherpa N."/>
            <person name="Shi L."/>
            <person name="Shih D."/>
            <person name="Sparrow T."/>
            <person name="Spaulding J."/>
            <person name="Stalker J."/>
            <person name="Stange-Thomann N."/>
            <person name="Stavropoulos S."/>
            <person name="Stone C."/>
            <person name="Strader C."/>
            <person name="Tesfaye S."/>
            <person name="Thomson T."/>
            <person name="Thoulutsang Y."/>
            <person name="Thoulutsang D."/>
            <person name="Topham K."/>
            <person name="Topping I."/>
            <person name="Tsamla T."/>
            <person name="Vassiliev H."/>
            <person name="Vo A."/>
            <person name="Wangchuk T."/>
            <person name="Wangdi T."/>
            <person name="Weiand M."/>
            <person name="Wilkinson J."/>
            <person name="Wilson A."/>
            <person name="Yadav S."/>
            <person name="Young G."/>
            <person name="Yu Q."/>
            <person name="Zembek L."/>
            <person name="Zhong D."/>
            <person name="Zimmer A."/>
            <person name="Zwirko Z."/>
            <person name="Jaffe D.B."/>
            <person name="Alvarez P."/>
            <person name="Brockman W."/>
            <person name="Butler J."/>
            <person name="Chin C."/>
            <person name="Gnerre S."/>
            <person name="Grabherr M."/>
            <person name="Kleber M."/>
            <person name="Mauceli E."/>
            <person name="MacCallum I."/>
        </authorList>
    </citation>
    <scope>NUCLEOTIDE SEQUENCE [LARGE SCALE GENOMIC DNA]</scope>
    <source>
        <strain evidence="15">Tucson 14024-0371.13</strain>
    </source>
</reference>
<evidence type="ECO:0000313" key="14">
    <source>
        <dbReference type="EMBL" id="EDV35570.1"/>
    </source>
</evidence>
<evidence type="ECO:0000256" key="9">
    <source>
        <dbReference type="ARBA" id="ARBA00023157"/>
    </source>
</evidence>
<keyword evidence="3" id="KW-0964">Secreted</keyword>
<evidence type="ECO:0000256" key="2">
    <source>
        <dbReference type="ARBA" id="ARBA00007664"/>
    </source>
</evidence>
<dbReference type="MEROPS" id="S01.117"/>
<feature type="transmembrane region" description="Helical" evidence="12">
    <location>
        <begin position="50"/>
        <end position="68"/>
    </location>
</feature>
<comment type="subcellular location">
    <subcellularLocation>
        <location evidence="1">Secreted</location>
        <location evidence="1">Extracellular space</location>
    </subcellularLocation>
</comment>